<accession>A0ABS7AC13</accession>
<dbReference type="RefSeq" id="WP_219764437.1">
    <property type="nucleotide sequence ID" value="NZ_JAHYBZ010000006.1"/>
</dbReference>
<reference evidence="3 4" key="1">
    <citation type="submission" date="2021-07" db="EMBL/GenBank/DDBJ databases">
        <authorList>
            <person name="So Y."/>
        </authorList>
    </citation>
    <scope>NUCLEOTIDE SEQUENCE [LARGE SCALE GENOMIC DNA]</scope>
    <source>
        <strain evidence="3 4">HJA6</strain>
    </source>
</reference>
<protein>
    <recommendedName>
        <fullName evidence="5">Lipoprotein</fullName>
    </recommendedName>
</protein>
<feature type="signal peptide" evidence="2">
    <location>
        <begin position="1"/>
        <end position="17"/>
    </location>
</feature>
<evidence type="ECO:0000256" key="1">
    <source>
        <dbReference type="SAM" id="MobiDB-lite"/>
    </source>
</evidence>
<evidence type="ECO:0000256" key="2">
    <source>
        <dbReference type="SAM" id="SignalP"/>
    </source>
</evidence>
<sequence>MRHLLLTAMLAAAAACAPQQPIPITYENQAPTPASDGTPEQQASRRLNRAMNQETRQDRAQDSDPYAGSMAGAPTPASDFEIGGGNPDPAMPSGPGIGIPFQ</sequence>
<comment type="caution">
    <text evidence="3">The sequence shown here is derived from an EMBL/GenBank/DDBJ whole genome shotgun (WGS) entry which is preliminary data.</text>
</comment>
<dbReference type="Proteomes" id="UP001196565">
    <property type="component" value="Unassembled WGS sequence"/>
</dbReference>
<keyword evidence="2" id="KW-0732">Signal</keyword>
<organism evidence="3 4">
    <name type="scientific">Roseomonas alba</name>
    <dbReference type="NCBI Taxonomy" id="2846776"/>
    <lineage>
        <taxon>Bacteria</taxon>
        <taxon>Pseudomonadati</taxon>
        <taxon>Pseudomonadota</taxon>
        <taxon>Alphaproteobacteria</taxon>
        <taxon>Acetobacterales</taxon>
        <taxon>Roseomonadaceae</taxon>
        <taxon>Roseomonas</taxon>
    </lineage>
</organism>
<dbReference type="EMBL" id="JAHYBZ010000006">
    <property type="protein sequence ID" value="MBW6399847.1"/>
    <property type="molecule type" value="Genomic_DNA"/>
</dbReference>
<keyword evidence="4" id="KW-1185">Reference proteome</keyword>
<evidence type="ECO:0008006" key="5">
    <source>
        <dbReference type="Google" id="ProtNLM"/>
    </source>
</evidence>
<proteinExistence type="predicted"/>
<feature type="chain" id="PRO_5046465513" description="Lipoprotein" evidence="2">
    <location>
        <begin position="18"/>
        <end position="102"/>
    </location>
</feature>
<evidence type="ECO:0000313" key="4">
    <source>
        <dbReference type="Proteomes" id="UP001196565"/>
    </source>
</evidence>
<evidence type="ECO:0000313" key="3">
    <source>
        <dbReference type="EMBL" id="MBW6399847.1"/>
    </source>
</evidence>
<dbReference type="PROSITE" id="PS51257">
    <property type="entry name" value="PROKAR_LIPOPROTEIN"/>
    <property type="match status" value="1"/>
</dbReference>
<feature type="region of interest" description="Disordered" evidence="1">
    <location>
        <begin position="24"/>
        <end position="102"/>
    </location>
</feature>
<gene>
    <name evidence="3" type="ORF">KPL78_18455</name>
</gene>
<feature type="compositionally biased region" description="Polar residues" evidence="1">
    <location>
        <begin position="38"/>
        <end position="54"/>
    </location>
</feature>
<name>A0ABS7AC13_9PROT</name>